<evidence type="ECO:0000256" key="2">
    <source>
        <dbReference type="ARBA" id="ARBA00022478"/>
    </source>
</evidence>
<gene>
    <name evidence="7 8" type="primary">rpoZ</name>
</gene>
<comment type="subunit">
    <text evidence="7">The RNAP catalytic core consists of 2 alpha, 1 beta, 1 beta' and 1 omega subunit. When a sigma factor is associated with the core the holoenzyme is formed, which can initiate transcription.</text>
</comment>
<keyword evidence="2 7" id="KW-0240">DNA-directed RNA polymerase</keyword>
<evidence type="ECO:0000256" key="4">
    <source>
        <dbReference type="ARBA" id="ARBA00022695"/>
    </source>
</evidence>
<evidence type="ECO:0000256" key="6">
    <source>
        <dbReference type="ARBA" id="ARBA00048552"/>
    </source>
</evidence>
<dbReference type="AlphaFoldDB" id="A0A2Z2KYW5"/>
<dbReference type="EC" id="2.7.7.6" evidence="7"/>
<name>A0A2Z2KYW5_9FLOR</name>
<evidence type="ECO:0000256" key="1">
    <source>
        <dbReference type="ARBA" id="ARBA00006711"/>
    </source>
</evidence>
<protein>
    <recommendedName>
        <fullName evidence="7">DNA-directed RNA polymerase subunit omega</fullName>
        <shortName evidence="7">RNAP omega subunit</shortName>
        <ecNumber evidence="7">2.7.7.6</ecNumber>
    </recommendedName>
    <alternativeName>
        <fullName evidence="7">RNA polymerase omega subunit</fullName>
    </alternativeName>
    <alternativeName>
        <fullName evidence="7">Transcriptase subunit omega</fullName>
    </alternativeName>
</protein>
<keyword evidence="8" id="KW-0934">Plastid</keyword>
<comment type="similarity">
    <text evidence="1 7">Belongs to the RNA polymerase subunit omega family.</text>
</comment>
<dbReference type="GeneID" id="37507729"/>
<dbReference type="SUPFAM" id="SSF63562">
    <property type="entry name" value="RPB6/omega subunit-like"/>
    <property type="match status" value="1"/>
</dbReference>
<keyword evidence="4 7" id="KW-0548">Nucleotidyltransferase</keyword>
<dbReference type="InterPro" id="IPR036161">
    <property type="entry name" value="RPB6/omega-like_sf"/>
</dbReference>
<proteinExistence type="inferred from homology"/>
<dbReference type="GO" id="GO:0003899">
    <property type="term" value="F:DNA-directed RNA polymerase activity"/>
    <property type="evidence" value="ECO:0007669"/>
    <property type="project" value="UniProtKB-UniRule"/>
</dbReference>
<comment type="function">
    <text evidence="7">Promotes RNA polymerase assembly. Latches the N- and C-terminal regions of the beta' subunit thereby facilitating its interaction with the beta and alpha subunits.</text>
</comment>
<dbReference type="RefSeq" id="YP_009502200.1">
    <property type="nucleotide sequence ID" value="NC_038144.1"/>
</dbReference>
<dbReference type="InterPro" id="IPR003716">
    <property type="entry name" value="DNA-dir_RNA_pol_omega"/>
</dbReference>
<comment type="catalytic activity">
    <reaction evidence="6 7">
        <text>RNA(n) + a ribonucleoside 5'-triphosphate = RNA(n+1) + diphosphate</text>
        <dbReference type="Rhea" id="RHEA:21248"/>
        <dbReference type="Rhea" id="RHEA-COMP:14527"/>
        <dbReference type="Rhea" id="RHEA-COMP:17342"/>
        <dbReference type="ChEBI" id="CHEBI:33019"/>
        <dbReference type="ChEBI" id="CHEBI:61557"/>
        <dbReference type="ChEBI" id="CHEBI:140395"/>
        <dbReference type="EC" id="2.7.7.6"/>
    </reaction>
</comment>
<dbReference type="HAMAP" id="MF_00366">
    <property type="entry name" value="RNApol_bact_RpoZ"/>
    <property type="match status" value="1"/>
</dbReference>
<keyword evidence="5 7" id="KW-0804">Transcription</keyword>
<organism evidence="8">
    <name type="scientific">Porolithon onkodes</name>
    <dbReference type="NCBI Taxonomy" id="231751"/>
    <lineage>
        <taxon>Eukaryota</taxon>
        <taxon>Rhodophyta</taxon>
        <taxon>Florideophyceae</taxon>
        <taxon>Corallinophycidae</taxon>
        <taxon>Corallinales</taxon>
        <taxon>Porolithaceae</taxon>
        <taxon>Porolithon</taxon>
    </lineage>
</organism>
<evidence type="ECO:0000313" key="8">
    <source>
        <dbReference type="EMBL" id="ASB29801.1"/>
    </source>
</evidence>
<evidence type="ECO:0000256" key="7">
    <source>
        <dbReference type="HAMAP-Rule" id="MF_00366"/>
    </source>
</evidence>
<dbReference type="EMBL" id="KY212106">
    <property type="protein sequence ID" value="ASB29801.1"/>
    <property type="molecule type" value="Genomic_DNA"/>
</dbReference>
<dbReference type="GO" id="GO:0006351">
    <property type="term" value="P:DNA-templated transcription"/>
    <property type="evidence" value="ECO:0007669"/>
    <property type="project" value="UniProtKB-UniRule"/>
</dbReference>
<dbReference type="GO" id="GO:0003677">
    <property type="term" value="F:DNA binding"/>
    <property type="evidence" value="ECO:0007669"/>
    <property type="project" value="UniProtKB-UniRule"/>
</dbReference>
<geneLocation type="plastid" evidence="8"/>
<dbReference type="GO" id="GO:0000428">
    <property type="term" value="C:DNA-directed RNA polymerase complex"/>
    <property type="evidence" value="ECO:0007669"/>
    <property type="project" value="UniProtKB-KW"/>
</dbReference>
<evidence type="ECO:0000256" key="5">
    <source>
        <dbReference type="ARBA" id="ARBA00023163"/>
    </source>
</evidence>
<evidence type="ECO:0000256" key="3">
    <source>
        <dbReference type="ARBA" id="ARBA00022679"/>
    </source>
</evidence>
<accession>A0A2Z2KYW5</accession>
<keyword evidence="3 7" id="KW-0808">Transferase</keyword>
<reference evidence="8" key="1">
    <citation type="submission" date="2016-11" db="EMBL/GenBank/DDBJ databases">
        <title>Complete organellar and ribosomal genomic analysis of the lectotype specimen of the reef forming species Porolithon onkodes (Heydrich) Foslie.</title>
        <authorList>
            <person name="Hughey J.R."/>
            <person name="Gabrielson P.W."/>
        </authorList>
    </citation>
    <scope>NUCLEOTIDE SEQUENCE</scope>
</reference>
<sequence>MLMGSQIDKQIYKTYNNAYQKIESHQITFKTEELLLASDNRFNITIKVAERAKRRKYEDLDILEDPLIKPVIRAILEMVDEITQSQIIGE</sequence>